<dbReference type="InterPro" id="IPR036909">
    <property type="entry name" value="Cyt_c-like_dom_sf"/>
</dbReference>
<protein>
    <submittedName>
        <fullName evidence="7 8">Cytochrome c</fullName>
    </submittedName>
</protein>
<evidence type="ECO:0000256" key="3">
    <source>
        <dbReference type="ARBA" id="ARBA00023004"/>
    </source>
</evidence>
<evidence type="ECO:0000313" key="10">
    <source>
        <dbReference type="Proteomes" id="UP001221566"/>
    </source>
</evidence>
<organism evidence="8 9">
    <name type="scientific">Vogesella indigofera</name>
    <name type="common">Pseudomonas indigofera</name>
    <dbReference type="NCBI Taxonomy" id="45465"/>
    <lineage>
        <taxon>Bacteria</taxon>
        <taxon>Pseudomonadati</taxon>
        <taxon>Pseudomonadota</taxon>
        <taxon>Betaproteobacteria</taxon>
        <taxon>Neisseriales</taxon>
        <taxon>Chromobacteriaceae</taxon>
        <taxon>Vogesella</taxon>
    </lineage>
</organism>
<keyword evidence="1 4" id="KW-0349">Heme</keyword>
<evidence type="ECO:0000256" key="5">
    <source>
        <dbReference type="SAM" id="SignalP"/>
    </source>
</evidence>
<gene>
    <name evidence="8" type="ORF">C8E02_2185</name>
    <name evidence="7" type="ORF">PQU93_08455</name>
</gene>
<dbReference type="GO" id="GO:0020037">
    <property type="term" value="F:heme binding"/>
    <property type="evidence" value="ECO:0007669"/>
    <property type="project" value="InterPro"/>
</dbReference>
<dbReference type="EMBL" id="JAQQKY010000004">
    <property type="protein sequence ID" value="MDC7690812.1"/>
    <property type="molecule type" value="Genomic_DNA"/>
</dbReference>
<dbReference type="Proteomes" id="UP001221566">
    <property type="component" value="Unassembled WGS sequence"/>
</dbReference>
<dbReference type="Pfam" id="PF13442">
    <property type="entry name" value="Cytochrome_CBB3"/>
    <property type="match status" value="1"/>
</dbReference>
<feature type="domain" description="Cytochrome c" evidence="6">
    <location>
        <begin position="35"/>
        <end position="108"/>
    </location>
</feature>
<reference evidence="7 10" key="2">
    <citation type="submission" date="2023-01" db="EMBL/GenBank/DDBJ databases">
        <title>Novel species of the genus Vogesella isolated from rivers.</title>
        <authorList>
            <person name="Lu H."/>
        </authorList>
    </citation>
    <scope>NUCLEOTIDE SEQUENCE [LARGE SCALE GENOMIC DNA]</scope>
    <source>
        <strain evidence="7 10">SH7W</strain>
    </source>
</reference>
<name>A0A495BA87_VOGIN</name>
<keyword evidence="5" id="KW-0732">Signal</keyword>
<comment type="caution">
    <text evidence="8">The sequence shown here is derived from an EMBL/GenBank/DDBJ whole genome shotgun (WGS) entry which is preliminary data.</text>
</comment>
<evidence type="ECO:0000313" key="7">
    <source>
        <dbReference type="EMBL" id="MDC7690812.1"/>
    </source>
</evidence>
<keyword evidence="3 4" id="KW-0408">Iron</keyword>
<evidence type="ECO:0000256" key="2">
    <source>
        <dbReference type="ARBA" id="ARBA00022723"/>
    </source>
</evidence>
<dbReference type="Proteomes" id="UP000279384">
    <property type="component" value="Unassembled WGS sequence"/>
</dbReference>
<feature type="signal peptide" evidence="5">
    <location>
        <begin position="1"/>
        <end position="31"/>
    </location>
</feature>
<dbReference type="EMBL" id="RBID01000015">
    <property type="protein sequence ID" value="RKQ57881.1"/>
    <property type="molecule type" value="Genomic_DNA"/>
</dbReference>
<evidence type="ECO:0000259" key="6">
    <source>
        <dbReference type="PROSITE" id="PS51007"/>
    </source>
</evidence>
<dbReference type="InterPro" id="IPR009056">
    <property type="entry name" value="Cyt_c-like_dom"/>
</dbReference>
<dbReference type="PROSITE" id="PS51007">
    <property type="entry name" value="CYTC"/>
    <property type="match status" value="1"/>
</dbReference>
<accession>A0A495BA87</accession>
<dbReference type="RefSeq" id="WP_047965593.1">
    <property type="nucleotide sequence ID" value="NZ_JAQQKY010000004.1"/>
</dbReference>
<dbReference type="Gene3D" id="1.10.760.10">
    <property type="entry name" value="Cytochrome c-like domain"/>
    <property type="match status" value="1"/>
</dbReference>
<evidence type="ECO:0000313" key="9">
    <source>
        <dbReference type="Proteomes" id="UP000279384"/>
    </source>
</evidence>
<dbReference type="GO" id="GO:0009055">
    <property type="term" value="F:electron transfer activity"/>
    <property type="evidence" value="ECO:0007669"/>
    <property type="project" value="InterPro"/>
</dbReference>
<proteinExistence type="predicted"/>
<dbReference type="GO" id="GO:0046872">
    <property type="term" value="F:metal ion binding"/>
    <property type="evidence" value="ECO:0007669"/>
    <property type="project" value="UniProtKB-KW"/>
</dbReference>
<keyword evidence="10" id="KW-1185">Reference proteome</keyword>
<dbReference type="SUPFAM" id="SSF46626">
    <property type="entry name" value="Cytochrome c"/>
    <property type="match status" value="1"/>
</dbReference>
<sequence length="108" mass="11381">MVSNGNRISTRALPGVLLAALLAVPAMSASAEGTAEISRGQQYYEKICAKCHEAGIGPVLLGRGLPEVIFTTIPRSGLRAMPAFRVSDIDDATLQSLAKYLANSKPKP</sequence>
<evidence type="ECO:0000256" key="4">
    <source>
        <dbReference type="PROSITE-ProRule" id="PRU00433"/>
    </source>
</evidence>
<keyword evidence="2 4" id="KW-0479">Metal-binding</keyword>
<evidence type="ECO:0000256" key="1">
    <source>
        <dbReference type="ARBA" id="ARBA00022617"/>
    </source>
</evidence>
<feature type="chain" id="PRO_5019784879" evidence="5">
    <location>
        <begin position="32"/>
        <end position="108"/>
    </location>
</feature>
<evidence type="ECO:0000313" key="8">
    <source>
        <dbReference type="EMBL" id="RKQ57881.1"/>
    </source>
</evidence>
<reference evidence="8 9" key="1">
    <citation type="submission" date="2018-10" db="EMBL/GenBank/DDBJ databases">
        <title>Genomic Encyclopedia of Type Strains, Phase IV (KMG-IV): sequencing the most valuable type-strain genomes for metagenomic binning, comparative biology and taxonomic classification.</title>
        <authorList>
            <person name="Goeker M."/>
        </authorList>
    </citation>
    <scope>NUCLEOTIDE SEQUENCE [LARGE SCALE GENOMIC DNA]</scope>
    <source>
        <strain evidence="8 9">DSM 3303</strain>
    </source>
</reference>
<dbReference type="AlphaFoldDB" id="A0A495BA87"/>